<evidence type="ECO:0000313" key="4">
    <source>
        <dbReference type="Proteomes" id="UP000824998"/>
    </source>
</evidence>
<comment type="caution">
    <text evidence="3">The sequence shown here is derived from an EMBL/GenBank/DDBJ whole genome shotgun (WGS) entry which is preliminary data.</text>
</comment>
<keyword evidence="2" id="KW-0472">Membrane</keyword>
<dbReference type="AlphaFoldDB" id="A0A9P7YF61"/>
<proteinExistence type="predicted"/>
<evidence type="ECO:0000313" key="3">
    <source>
        <dbReference type="EMBL" id="KAG9232569.1"/>
    </source>
</evidence>
<feature type="transmembrane region" description="Helical" evidence="2">
    <location>
        <begin position="316"/>
        <end position="339"/>
    </location>
</feature>
<evidence type="ECO:0000256" key="2">
    <source>
        <dbReference type="SAM" id="Phobius"/>
    </source>
</evidence>
<dbReference type="EMBL" id="MU251542">
    <property type="protein sequence ID" value="KAG9232569.1"/>
    <property type="molecule type" value="Genomic_DNA"/>
</dbReference>
<keyword evidence="2" id="KW-1133">Transmembrane helix</keyword>
<dbReference type="Proteomes" id="UP000824998">
    <property type="component" value="Unassembled WGS sequence"/>
</dbReference>
<evidence type="ECO:0000256" key="1">
    <source>
        <dbReference type="SAM" id="MobiDB-lite"/>
    </source>
</evidence>
<sequence>MSSRVPLGDGVAIVRTGDGGEETTAGEAPLRPSTLPPFLRFPLVVVLSLSLSSLLYSLIAGFNGSEQDLARVRRRLDSWWDVGALVGWRMFELGLGWFGNYDSYDLAALSLLSHSPPLYLLGTFYSIRSSTVVTSLVIDSLATYIPFRLLRPLSRAHAVTGSSNSAALPNKVLVTDPSIQILTTILAASIYDTTLFGAHKTYLTTYLVTYFTGIPSITAAYSATPFTLFPTTLLLGLAAKSFIYTPTAAVGPTPEDSKLATFDPASATLVETFWYNAWGYSSRAKVAIQRTATLVLVSGANTFVQTYVTVQGVEALGALAYSGVWVVAAAVTGISLGVVGAV</sequence>
<organism evidence="3 4">
    <name type="scientific">Amylocarpus encephaloides</name>
    <dbReference type="NCBI Taxonomy" id="45428"/>
    <lineage>
        <taxon>Eukaryota</taxon>
        <taxon>Fungi</taxon>
        <taxon>Dikarya</taxon>
        <taxon>Ascomycota</taxon>
        <taxon>Pezizomycotina</taxon>
        <taxon>Leotiomycetes</taxon>
        <taxon>Helotiales</taxon>
        <taxon>Helotiales incertae sedis</taxon>
        <taxon>Amylocarpus</taxon>
    </lineage>
</organism>
<keyword evidence="4" id="KW-1185">Reference proteome</keyword>
<name>A0A9P7YF61_9HELO</name>
<feature type="transmembrane region" description="Helical" evidence="2">
    <location>
        <begin position="38"/>
        <end position="59"/>
    </location>
</feature>
<feature type="region of interest" description="Disordered" evidence="1">
    <location>
        <begin position="1"/>
        <end position="28"/>
    </location>
</feature>
<dbReference type="OrthoDB" id="5394254at2759"/>
<gene>
    <name evidence="3" type="ORF">BJ875DRAFT_380437</name>
</gene>
<protein>
    <submittedName>
        <fullName evidence="3">Uncharacterized protein</fullName>
    </submittedName>
</protein>
<accession>A0A9P7YF61</accession>
<keyword evidence="2" id="KW-0812">Transmembrane</keyword>
<reference evidence="3" key="1">
    <citation type="journal article" date="2021" name="IMA Fungus">
        <title>Genomic characterization of three marine fungi, including Emericellopsis atlantica sp. nov. with signatures of a generalist lifestyle and marine biomass degradation.</title>
        <authorList>
            <person name="Hagestad O.C."/>
            <person name="Hou L."/>
            <person name="Andersen J.H."/>
            <person name="Hansen E.H."/>
            <person name="Altermark B."/>
            <person name="Li C."/>
            <person name="Kuhnert E."/>
            <person name="Cox R.J."/>
            <person name="Crous P.W."/>
            <person name="Spatafora J.W."/>
            <person name="Lail K."/>
            <person name="Amirebrahimi M."/>
            <person name="Lipzen A."/>
            <person name="Pangilinan J."/>
            <person name="Andreopoulos W."/>
            <person name="Hayes R.D."/>
            <person name="Ng V."/>
            <person name="Grigoriev I.V."/>
            <person name="Jackson S.A."/>
            <person name="Sutton T.D.S."/>
            <person name="Dobson A.D.W."/>
            <person name="Rama T."/>
        </authorList>
    </citation>
    <scope>NUCLEOTIDE SEQUENCE</scope>
    <source>
        <strain evidence="3">TRa018bII</strain>
    </source>
</reference>